<dbReference type="AlphaFoldDB" id="B7AUJ7"/>
<dbReference type="Pfam" id="PF00535">
    <property type="entry name" value="Glycos_transf_2"/>
    <property type="match status" value="1"/>
</dbReference>
<accession>B7AUJ7</accession>
<dbReference type="InterPro" id="IPR001173">
    <property type="entry name" value="Glyco_trans_2-like"/>
</dbReference>
<evidence type="ECO:0000313" key="3">
    <source>
        <dbReference type="Proteomes" id="UP000003136"/>
    </source>
</evidence>
<gene>
    <name evidence="2" type="ORF">BACPEC_02395</name>
</gene>
<keyword evidence="3" id="KW-1185">Reference proteome</keyword>
<comment type="caution">
    <text evidence="2">The sequence shown here is derived from an EMBL/GenBank/DDBJ whole genome shotgun (WGS) entry which is preliminary data.</text>
</comment>
<evidence type="ECO:0000259" key="1">
    <source>
        <dbReference type="Pfam" id="PF00535"/>
    </source>
</evidence>
<dbReference type="STRING" id="483218.BACPEC_02395"/>
<feature type="domain" description="Glycosyltransferase 2-like" evidence="1">
    <location>
        <begin position="7"/>
        <end position="136"/>
    </location>
</feature>
<reference evidence="2 3" key="1">
    <citation type="submission" date="2008-11" db="EMBL/GenBank/DDBJ databases">
        <title>Draft genome sequence of Bacteroides pectinophilus (ATCC 43243).</title>
        <authorList>
            <person name="Sudarsanam P."/>
            <person name="Ley R."/>
            <person name="Guruge J."/>
            <person name="Turnbaugh P.J."/>
            <person name="Mahowald M."/>
            <person name="Liep D."/>
            <person name="Gordon J."/>
        </authorList>
    </citation>
    <scope>NUCLEOTIDE SEQUENCE [LARGE SCALE GENOMIC DNA]</scope>
    <source>
        <strain evidence="2 3">ATCC 43243</strain>
    </source>
</reference>
<dbReference type="Proteomes" id="UP000003136">
    <property type="component" value="Unassembled WGS sequence"/>
</dbReference>
<dbReference type="HOGENOM" id="CLU_831333_0_0_9"/>
<dbReference type="EMBL" id="ABVQ01000037">
    <property type="protein sequence ID" value="EEC55888.1"/>
    <property type="molecule type" value="Genomic_DNA"/>
</dbReference>
<organism evidence="2 3">
    <name type="scientific">[Bacteroides] pectinophilus ATCC 43243</name>
    <dbReference type="NCBI Taxonomy" id="483218"/>
    <lineage>
        <taxon>Bacteria</taxon>
        <taxon>Bacillati</taxon>
        <taxon>Bacillota</taxon>
        <taxon>Clostridia</taxon>
        <taxon>Eubacteriales</taxon>
    </lineage>
</organism>
<dbReference type="eggNOG" id="COG0463">
    <property type="taxonomic scope" value="Bacteria"/>
</dbReference>
<dbReference type="PANTHER" id="PTHR43685">
    <property type="entry name" value="GLYCOSYLTRANSFERASE"/>
    <property type="match status" value="1"/>
</dbReference>
<dbReference type="CDD" id="cd00761">
    <property type="entry name" value="Glyco_tranf_GTA_type"/>
    <property type="match status" value="1"/>
</dbReference>
<dbReference type="Gene3D" id="3.90.550.10">
    <property type="entry name" value="Spore Coat Polysaccharide Biosynthesis Protein SpsA, Chain A"/>
    <property type="match status" value="1"/>
</dbReference>
<protein>
    <recommendedName>
        <fullName evidence="1">Glycosyltransferase 2-like domain-containing protein</fullName>
    </recommendedName>
</protein>
<evidence type="ECO:0000313" key="2">
    <source>
        <dbReference type="EMBL" id="EEC55888.1"/>
    </source>
</evidence>
<dbReference type="InterPro" id="IPR050834">
    <property type="entry name" value="Glycosyltransf_2"/>
</dbReference>
<dbReference type="InterPro" id="IPR029044">
    <property type="entry name" value="Nucleotide-diphossugar_trans"/>
</dbReference>
<dbReference type="PANTHER" id="PTHR43685:SF2">
    <property type="entry name" value="GLYCOSYLTRANSFERASE 2-LIKE DOMAIN-CONTAINING PROTEIN"/>
    <property type="match status" value="1"/>
</dbReference>
<dbReference type="SUPFAM" id="SSF53448">
    <property type="entry name" value="Nucleotide-diphospho-sugar transferases"/>
    <property type="match status" value="1"/>
</dbReference>
<name>B7AUJ7_9FIRM</name>
<reference evidence="2 3" key="2">
    <citation type="submission" date="2008-11" db="EMBL/GenBank/DDBJ databases">
        <authorList>
            <person name="Fulton L."/>
            <person name="Clifton S."/>
            <person name="Fulton B."/>
            <person name="Xu J."/>
            <person name="Minx P."/>
            <person name="Pepin K.H."/>
            <person name="Johnson M."/>
            <person name="Bhonagiri V."/>
            <person name="Nash W.E."/>
            <person name="Mardis E.R."/>
            <person name="Wilson R.K."/>
        </authorList>
    </citation>
    <scope>NUCLEOTIDE SEQUENCE [LARGE SCALE GENOMIC DNA]</scope>
    <source>
        <strain evidence="2 3">ATCC 43243</strain>
    </source>
</reference>
<proteinExistence type="predicted"/>
<sequence length="292" mass="33692">MKDKFLSVCITSYNRVNELRRCLNSIKTRYSDEVEIIVSEDNSPQRDAIADMVKQFAGESSIDVIFNTNEVNQGYDRNLGRLKSLASGKYIFYLSDDDCIMDGALDKVIDALKEQKPALMFEPFYYGPVDAVKRKYNKSFRIDAGEEAASTYLYDAILFSGLIFEKDKIAEYDAERFLNCNYFQVYMFLMTIKKYGAYYLDVMTIDSVSDGENAYGTVKSTKKNELLADRNSIYSNIEFNKGLIKVIRFFDEDSNSDVITKFAKEYSMRSYGGLSRARAYGRAEFRNYWKKS</sequence>